<protein>
    <submittedName>
        <fullName evidence="1">Uncharacterized protein</fullName>
    </submittedName>
</protein>
<reference evidence="1" key="1">
    <citation type="submission" date="2015-07" db="EMBL/GenBank/DDBJ databases">
        <title>MeaNS - Measles Nucleotide Surveillance Program.</title>
        <authorList>
            <person name="Tran T."/>
            <person name="Druce J."/>
        </authorList>
    </citation>
    <scope>NUCLEOTIDE SEQUENCE</scope>
    <source>
        <strain evidence="1">UCB-OBI-ISO-001</strain>
        <tissue evidence="1">Gonad</tissue>
    </source>
</reference>
<evidence type="ECO:0000313" key="1">
    <source>
        <dbReference type="EMBL" id="KOF68543.1"/>
    </source>
</evidence>
<name>A0A0L8FV67_OCTBM</name>
<accession>A0A0L8FV67</accession>
<gene>
    <name evidence="1" type="ORF">OCBIM_22007149mg</name>
</gene>
<sequence>MTGKDRVFYRQLVKARTVFWLYSTSSAKCLLFQLSTLKEINQHIQEFTNKCTELDFMKQI</sequence>
<proteinExistence type="predicted"/>
<dbReference type="EMBL" id="KQ426214">
    <property type="protein sequence ID" value="KOF68543.1"/>
    <property type="molecule type" value="Genomic_DNA"/>
</dbReference>
<dbReference type="AlphaFoldDB" id="A0A0L8FV67"/>
<organism evidence="1">
    <name type="scientific">Octopus bimaculoides</name>
    <name type="common">California two-spotted octopus</name>
    <dbReference type="NCBI Taxonomy" id="37653"/>
    <lineage>
        <taxon>Eukaryota</taxon>
        <taxon>Metazoa</taxon>
        <taxon>Spiralia</taxon>
        <taxon>Lophotrochozoa</taxon>
        <taxon>Mollusca</taxon>
        <taxon>Cephalopoda</taxon>
        <taxon>Coleoidea</taxon>
        <taxon>Octopodiformes</taxon>
        <taxon>Octopoda</taxon>
        <taxon>Incirrata</taxon>
        <taxon>Octopodidae</taxon>
        <taxon>Octopus</taxon>
    </lineage>
</organism>